<sequence>MLGTTRLDARWTALLDDAIAGHGVGIHVQPVVDLSDGRVIAYEALARFQHDEAVGAAPDVWFSKARDRGLVSELQASVLRVALGLLPTRPDGAYLGLNVEPDTLARPETREALLDHADLTGVVVELTEHARWSWAEIEPTVAELRRRGALTAIDDAGTGYAVIEQIAELAPATLKLDRSIVTGVAQDAGKQALVDMIVGLARRAGAVLVGEGVERLADARYLTEHGVTFAQGFLLAAPSEPWPEPDATVVGTLRAAAAA</sequence>
<dbReference type="SMART" id="SM00052">
    <property type="entry name" value="EAL"/>
    <property type="match status" value="1"/>
</dbReference>
<dbReference type="EMBL" id="JAUHPV010000004">
    <property type="protein sequence ID" value="MDN4472934.1"/>
    <property type="molecule type" value="Genomic_DNA"/>
</dbReference>
<dbReference type="Proteomes" id="UP001172738">
    <property type="component" value="Unassembled WGS sequence"/>
</dbReference>
<evidence type="ECO:0000313" key="2">
    <source>
        <dbReference type="EMBL" id="MDN4472934.1"/>
    </source>
</evidence>
<dbReference type="SUPFAM" id="SSF141868">
    <property type="entry name" value="EAL domain-like"/>
    <property type="match status" value="1"/>
</dbReference>
<evidence type="ECO:0000313" key="3">
    <source>
        <dbReference type="Proteomes" id="UP001172738"/>
    </source>
</evidence>
<keyword evidence="3" id="KW-1185">Reference proteome</keyword>
<comment type="caution">
    <text evidence="2">The sequence shown here is derived from an EMBL/GenBank/DDBJ whole genome shotgun (WGS) entry which is preliminary data.</text>
</comment>
<dbReference type="PANTHER" id="PTHR33121">
    <property type="entry name" value="CYCLIC DI-GMP PHOSPHODIESTERASE PDEF"/>
    <property type="match status" value="1"/>
</dbReference>
<dbReference type="PANTHER" id="PTHR33121:SF70">
    <property type="entry name" value="SIGNALING PROTEIN YKOW"/>
    <property type="match status" value="1"/>
</dbReference>
<dbReference type="RefSeq" id="WP_301127971.1">
    <property type="nucleotide sequence ID" value="NZ_JAUHPV010000004.1"/>
</dbReference>
<dbReference type="PROSITE" id="PS50883">
    <property type="entry name" value="EAL"/>
    <property type="match status" value="1"/>
</dbReference>
<dbReference type="Gene3D" id="3.20.20.450">
    <property type="entry name" value="EAL domain"/>
    <property type="match status" value="1"/>
</dbReference>
<dbReference type="InterPro" id="IPR050706">
    <property type="entry name" value="Cyclic-di-GMP_PDE-like"/>
</dbReference>
<dbReference type="Pfam" id="PF00563">
    <property type="entry name" value="EAL"/>
    <property type="match status" value="1"/>
</dbReference>
<dbReference type="CDD" id="cd01948">
    <property type="entry name" value="EAL"/>
    <property type="match status" value="1"/>
</dbReference>
<reference evidence="2" key="1">
    <citation type="submission" date="2023-06" db="EMBL/GenBank/DDBJ databases">
        <title>SYSU T00b26.</title>
        <authorList>
            <person name="Gao L."/>
            <person name="Fang B.-Z."/>
            <person name="Li W.-J."/>
        </authorList>
    </citation>
    <scope>NUCLEOTIDE SEQUENCE</scope>
    <source>
        <strain evidence="2">SYSU T00b26</strain>
    </source>
</reference>
<evidence type="ECO:0000259" key="1">
    <source>
        <dbReference type="PROSITE" id="PS50883"/>
    </source>
</evidence>
<name>A0ABT8G1B8_9MICO</name>
<dbReference type="InterPro" id="IPR035919">
    <property type="entry name" value="EAL_sf"/>
</dbReference>
<organism evidence="2 3">
    <name type="scientific">Demequina zhanjiangensis</name>
    <dbReference type="NCBI Taxonomy" id="3051659"/>
    <lineage>
        <taxon>Bacteria</taxon>
        <taxon>Bacillati</taxon>
        <taxon>Actinomycetota</taxon>
        <taxon>Actinomycetes</taxon>
        <taxon>Micrococcales</taxon>
        <taxon>Demequinaceae</taxon>
        <taxon>Demequina</taxon>
    </lineage>
</organism>
<protein>
    <submittedName>
        <fullName evidence="2">EAL domain-containing protein</fullName>
    </submittedName>
</protein>
<feature type="domain" description="EAL" evidence="1">
    <location>
        <begin position="8"/>
        <end position="252"/>
    </location>
</feature>
<dbReference type="InterPro" id="IPR001633">
    <property type="entry name" value="EAL_dom"/>
</dbReference>
<accession>A0ABT8G1B8</accession>
<proteinExistence type="predicted"/>
<gene>
    <name evidence="2" type="ORF">QQX04_08005</name>
</gene>